<reference evidence="1 2" key="1">
    <citation type="submission" date="2017-08" db="EMBL/GenBank/DDBJ databases">
        <title>Genome sequence, comparative genomics and functional analysis of the highly adhesive Lactobacillus paracasei Kobulty strain.</title>
        <authorList>
            <person name="Koryszewska-Baginska A."/>
            <person name="Grynberg M."/>
            <person name="Aleksandrzak-Piekarczyk T."/>
        </authorList>
    </citation>
    <scope>NUCLEOTIDE SEQUENCE [LARGE SCALE GENOMIC DNA]</scope>
    <source>
        <strain evidence="1 2">IBB3423</strain>
    </source>
</reference>
<proteinExistence type="predicted"/>
<dbReference type="Proteomes" id="UP000423274">
    <property type="component" value="Chromosome"/>
</dbReference>
<gene>
    <name evidence="1" type="ORF">LCAKO_1614</name>
</gene>
<dbReference type="AlphaFoldDB" id="A0AAP9HHU7"/>
<name>A0AAP9HHU7_LACPA</name>
<accession>A0AAP9HHU7</accession>
<protein>
    <submittedName>
        <fullName evidence="1">Uncharacterized protein</fullName>
    </submittedName>
</protein>
<evidence type="ECO:0000313" key="1">
    <source>
        <dbReference type="EMBL" id="QGV18139.1"/>
    </source>
</evidence>
<evidence type="ECO:0000313" key="2">
    <source>
        <dbReference type="Proteomes" id="UP000423274"/>
    </source>
</evidence>
<organism evidence="1 2">
    <name type="scientific">Lacticaseibacillus paracasei subsp. paracasei</name>
    <dbReference type="NCBI Taxonomy" id="47714"/>
    <lineage>
        <taxon>Bacteria</taxon>
        <taxon>Bacillati</taxon>
        <taxon>Bacillota</taxon>
        <taxon>Bacilli</taxon>
        <taxon>Lactobacillales</taxon>
        <taxon>Lactobacillaceae</taxon>
        <taxon>Lacticaseibacillus</taxon>
    </lineage>
</organism>
<sequence>MSLLGPSSKKCKQLNSRQEAIPVLPKDGNDAVAVFWQNEMKIN</sequence>
<dbReference type="EMBL" id="CP022954">
    <property type="protein sequence ID" value="QGV18139.1"/>
    <property type="molecule type" value="Genomic_DNA"/>
</dbReference>